<feature type="transmembrane region" description="Helical" evidence="9">
    <location>
        <begin position="88"/>
        <end position="110"/>
    </location>
</feature>
<accession>S9QT19</accession>
<gene>
    <name evidence="10" type="ORF">ruthe_03219</name>
</gene>
<dbReference type="EMBL" id="AOLV01000039">
    <property type="protein sequence ID" value="EPX82757.1"/>
    <property type="molecule type" value="Genomic_DNA"/>
</dbReference>
<protein>
    <submittedName>
        <fullName evidence="10">ABC-type Fe3+-siderophore transport system, permease component</fullName>
    </submittedName>
</protein>
<dbReference type="PANTHER" id="PTHR30472">
    <property type="entry name" value="FERRIC ENTEROBACTIN TRANSPORT SYSTEM PERMEASE PROTEIN"/>
    <property type="match status" value="1"/>
</dbReference>
<evidence type="ECO:0000256" key="4">
    <source>
        <dbReference type="ARBA" id="ARBA00022475"/>
    </source>
</evidence>
<feature type="compositionally biased region" description="Gly residues" evidence="8">
    <location>
        <begin position="1"/>
        <end position="11"/>
    </location>
</feature>
<name>S9QT19_9RHOB</name>
<evidence type="ECO:0000256" key="1">
    <source>
        <dbReference type="ARBA" id="ARBA00004651"/>
    </source>
</evidence>
<feature type="transmembrane region" description="Helical" evidence="9">
    <location>
        <begin position="130"/>
        <end position="162"/>
    </location>
</feature>
<dbReference type="GO" id="GO:0022857">
    <property type="term" value="F:transmembrane transporter activity"/>
    <property type="evidence" value="ECO:0007669"/>
    <property type="project" value="InterPro"/>
</dbReference>
<organism evidence="10 11">
    <name type="scientific">Rubellimicrobium thermophilum DSM 16684</name>
    <dbReference type="NCBI Taxonomy" id="1123069"/>
    <lineage>
        <taxon>Bacteria</taxon>
        <taxon>Pseudomonadati</taxon>
        <taxon>Pseudomonadota</taxon>
        <taxon>Alphaproteobacteria</taxon>
        <taxon>Rhodobacterales</taxon>
        <taxon>Roseobacteraceae</taxon>
        <taxon>Rubellimicrobium</taxon>
    </lineage>
</organism>
<evidence type="ECO:0000313" key="10">
    <source>
        <dbReference type="EMBL" id="EPX82757.1"/>
    </source>
</evidence>
<evidence type="ECO:0000256" key="7">
    <source>
        <dbReference type="ARBA" id="ARBA00023136"/>
    </source>
</evidence>
<sequence>MDPLAGAGGSSGAARRGSGRRPGRSGPGLGSGERRSRRGTAAVADPVGGAVSAFLAAFVTLAHLLDDQGFQSLRIWLNGTLAGRSQEVFLWGLPWFAGGLLLAFAIRGQVTALAMGEEVATGLGVDAGRIRILALGAVVALTAASVALVGPLGFVGLVIPHAARLLTGADYRRIIPVSAGLGAIYLLAVDIVARLALAPVEIATGLVTALVGGPVFIWLVRVRL</sequence>
<dbReference type="HOGENOM" id="CLU_013016_9_2_5"/>
<feature type="region of interest" description="Disordered" evidence="8">
    <location>
        <begin position="1"/>
        <end position="38"/>
    </location>
</feature>
<dbReference type="Pfam" id="PF01032">
    <property type="entry name" value="FecCD"/>
    <property type="match status" value="1"/>
</dbReference>
<dbReference type="Gene3D" id="1.10.3470.10">
    <property type="entry name" value="ABC transporter involved in vitamin B12 uptake, BtuC"/>
    <property type="match status" value="1"/>
</dbReference>
<keyword evidence="4" id="KW-1003">Cell membrane</keyword>
<evidence type="ECO:0000313" key="11">
    <source>
        <dbReference type="Proteomes" id="UP000015346"/>
    </source>
</evidence>
<evidence type="ECO:0000256" key="2">
    <source>
        <dbReference type="ARBA" id="ARBA00007935"/>
    </source>
</evidence>
<dbReference type="InterPro" id="IPR000522">
    <property type="entry name" value="ABC_transptr_permease_BtuC"/>
</dbReference>
<comment type="similarity">
    <text evidence="2">Belongs to the binding-protein-dependent transport system permease family. FecCD subfamily.</text>
</comment>
<keyword evidence="3" id="KW-0813">Transport</keyword>
<dbReference type="PANTHER" id="PTHR30472:SF1">
    <property type="entry name" value="FE(3+) DICITRATE TRANSPORT SYSTEM PERMEASE PROTEIN FECC-RELATED"/>
    <property type="match status" value="1"/>
</dbReference>
<keyword evidence="11" id="KW-1185">Reference proteome</keyword>
<dbReference type="SUPFAM" id="SSF81345">
    <property type="entry name" value="ABC transporter involved in vitamin B12 uptake, BtuC"/>
    <property type="match status" value="1"/>
</dbReference>
<feature type="transmembrane region" description="Helical" evidence="9">
    <location>
        <begin position="47"/>
        <end position="65"/>
    </location>
</feature>
<evidence type="ECO:0000256" key="9">
    <source>
        <dbReference type="SAM" id="Phobius"/>
    </source>
</evidence>
<evidence type="ECO:0000256" key="8">
    <source>
        <dbReference type="SAM" id="MobiDB-lite"/>
    </source>
</evidence>
<reference evidence="10 11" key="1">
    <citation type="journal article" date="2013" name="Stand. Genomic Sci.">
        <title>Genome sequence of the reddish-pigmented Rubellimicrobium thermophilum type strain (DSM 16684(T)), a member of the Roseobacter clade.</title>
        <authorList>
            <person name="Fiebig A."/>
            <person name="Riedel T."/>
            <person name="Gronow S."/>
            <person name="Petersen J."/>
            <person name="Klenk H.P."/>
            <person name="Goker M."/>
        </authorList>
    </citation>
    <scope>NUCLEOTIDE SEQUENCE [LARGE SCALE GENOMIC DNA]</scope>
    <source>
        <strain evidence="10 11">DSM 16684</strain>
    </source>
</reference>
<dbReference type="CDD" id="cd06550">
    <property type="entry name" value="TM_ABC_iron-siderophores_like"/>
    <property type="match status" value="1"/>
</dbReference>
<dbReference type="InterPro" id="IPR037294">
    <property type="entry name" value="ABC_BtuC-like"/>
</dbReference>
<dbReference type="STRING" id="1123069.ruthe_03219"/>
<keyword evidence="5 9" id="KW-0812">Transmembrane</keyword>
<comment type="subcellular location">
    <subcellularLocation>
        <location evidence="1">Cell membrane</location>
        <topology evidence="1">Multi-pass membrane protein</topology>
    </subcellularLocation>
</comment>
<comment type="caution">
    <text evidence="10">The sequence shown here is derived from an EMBL/GenBank/DDBJ whole genome shotgun (WGS) entry which is preliminary data.</text>
</comment>
<keyword evidence="6 9" id="KW-1133">Transmembrane helix</keyword>
<dbReference type="GO" id="GO:0005886">
    <property type="term" value="C:plasma membrane"/>
    <property type="evidence" value="ECO:0007669"/>
    <property type="project" value="UniProtKB-SubCell"/>
</dbReference>
<dbReference type="Proteomes" id="UP000015346">
    <property type="component" value="Unassembled WGS sequence"/>
</dbReference>
<evidence type="ECO:0000256" key="6">
    <source>
        <dbReference type="ARBA" id="ARBA00022989"/>
    </source>
</evidence>
<evidence type="ECO:0000256" key="5">
    <source>
        <dbReference type="ARBA" id="ARBA00022692"/>
    </source>
</evidence>
<dbReference type="GO" id="GO:0033214">
    <property type="term" value="P:siderophore-iron import into cell"/>
    <property type="evidence" value="ECO:0007669"/>
    <property type="project" value="TreeGrafter"/>
</dbReference>
<proteinExistence type="inferred from homology"/>
<keyword evidence="7 9" id="KW-0472">Membrane</keyword>
<evidence type="ECO:0000256" key="3">
    <source>
        <dbReference type="ARBA" id="ARBA00022448"/>
    </source>
</evidence>
<feature type="transmembrane region" description="Helical" evidence="9">
    <location>
        <begin position="174"/>
        <end position="196"/>
    </location>
</feature>
<feature type="transmembrane region" description="Helical" evidence="9">
    <location>
        <begin position="202"/>
        <end position="220"/>
    </location>
</feature>
<dbReference type="AlphaFoldDB" id="S9QT19"/>